<keyword evidence="4" id="KW-0812">Transmembrane</keyword>
<feature type="domain" description="HTH araC/xylS-type" evidence="5">
    <location>
        <begin position="635"/>
        <end position="734"/>
    </location>
</feature>
<feature type="transmembrane region" description="Helical" evidence="4">
    <location>
        <begin position="265"/>
        <end position="286"/>
    </location>
</feature>
<protein>
    <submittedName>
        <fullName evidence="7">Helix-turn-helix domain-containing protein</fullName>
    </submittedName>
</protein>
<evidence type="ECO:0000259" key="6">
    <source>
        <dbReference type="PROSITE" id="PS50887"/>
    </source>
</evidence>
<keyword evidence="4" id="KW-0472">Membrane</keyword>
<organism evidence="7 8">
    <name type="scientific">Paenibacillus silvestris</name>
    <dbReference type="NCBI Taxonomy" id="2606219"/>
    <lineage>
        <taxon>Bacteria</taxon>
        <taxon>Bacillati</taxon>
        <taxon>Bacillota</taxon>
        <taxon>Bacilli</taxon>
        <taxon>Bacillales</taxon>
        <taxon>Paenibacillaceae</taxon>
        <taxon>Paenibacillus</taxon>
    </lineage>
</organism>
<dbReference type="EMBL" id="WTUZ01000001">
    <property type="protein sequence ID" value="MZQ80566.1"/>
    <property type="molecule type" value="Genomic_DNA"/>
</dbReference>
<evidence type="ECO:0000256" key="2">
    <source>
        <dbReference type="ARBA" id="ARBA00023125"/>
    </source>
</evidence>
<dbReference type="AlphaFoldDB" id="A0A6L8UTX4"/>
<dbReference type="Pfam" id="PF12833">
    <property type="entry name" value="HTH_18"/>
    <property type="match status" value="1"/>
</dbReference>
<keyword evidence="1" id="KW-0805">Transcription regulation</keyword>
<comment type="caution">
    <text evidence="7">The sequence shown here is derived from an EMBL/GenBank/DDBJ whole genome shotgun (WGS) entry which is preliminary data.</text>
</comment>
<keyword evidence="3" id="KW-0804">Transcription</keyword>
<evidence type="ECO:0000256" key="3">
    <source>
        <dbReference type="ARBA" id="ARBA00023163"/>
    </source>
</evidence>
<evidence type="ECO:0000256" key="1">
    <source>
        <dbReference type="ARBA" id="ARBA00023015"/>
    </source>
</evidence>
<proteinExistence type="predicted"/>
<dbReference type="PANTHER" id="PTHR43280">
    <property type="entry name" value="ARAC-FAMILY TRANSCRIPTIONAL REGULATOR"/>
    <property type="match status" value="1"/>
</dbReference>
<keyword evidence="8" id="KW-1185">Reference proteome</keyword>
<keyword evidence="2" id="KW-0238">DNA-binding</keyword>
<evidence type="ECO:0000313" key="8">
    <source>
        <dbReference type="Proteomes" id="UP000481087"/>
    </source>
</evidence>
<dbReference type="InterPro" id="IPR018060">
    <property type="entry name" value="HTH_AraC"/>
</dbReference>
<dbReference type="Gene3D" id="1.10.10.60">
    <property type="entry name" value="Homeodomain-like"/>
    <property type="match status" value="2"/>
</dbReference>
<dbReference type="PANTHER" id="PTHR43280:SF28">
    <property type="entry name" value="HTH-TYPE TRANSCRIPTIONAL ACTIVATOR RHAS"/>
    <property type="match status" value="1"/>
</dbReference>
<evidence type="ECO:0000313" key="7">
    <source>
        <dbReference type="EMBL" id="MZQ80566.1"/>
    </source>
</evidence>
<dbReference type="PROSITE" id="PS50887">
    <property type="entry name" value="GGDEF"/>
    <property type="match status" value="1"/>
</dbReference>
<evidence type="ECO:0000259" key="5">
    <source>
        <dbReference type="PROSITE" id="PS01124"/>
    </source>
</evidence>
<dbReference type="GO" id="GO:0043565">
    <property type="term" value="F:sequence-specific DNA binding"/>
    <property type="evidence" value="ECO:0007669"/>
    <property type="project" value="InterPro"/>
</dbReference>
<dbReference type="PROSITE" id="PS01124">
    <property type="entry name" value="HTH_ARAC_FAMILY_2"/>
    <property type="match status" value="1"/>
</dbReference>
<accession>A0A6L8UTX4</accession>
<feature type="transmembrane region" description="Helical" evidence="4">
    <location>
        <begin position="12"/>
        <end position="34"/>
    </location>
</feature>
<dbReference type="InterPro" id="IPR009057">
    <property type="entry name" value="Homeodomain-like_sf"/>
</dbReference>
<dbReference type="SMART" id="SM00342">
    <property type="entry name" value="HTH_ARAC"/>
    <property type="match status" value="1"/>
</dbReference>
<dbReference type="RefSeq" id="WP_161404551.1">
    <property type="nucleotide sequence ID" value="NZ_WTUZ01000001.1"/>
</dbReference>
<dbReference type="Proteomes" id="UP000481087">
    <property type="component" value="Unassembled WGS sequence"/>
</dbReference>
<dbReference type="InterPro" id="IPR000160">
    <property type="entry name" value="GGDEF_dom"/>
</dbReference>
<sequence>MLKKHSWFYRLVTTYLPIVYLLVFVLFFVFFMTMNKQSQTQTVSANEAFTRYTMLQLNSILGNIDQNVNAATVNNREFNQYMFQLHDSDVNPYLLRSKVAELFRQVQAGFPFIQSIYFYRNIDQTVLGTEMYLPLADFGDSHFVQEQLKQPLPSIWTNVRSYKVLPSQPYDIDVVSLVKKVPFLTEPSGILIVNIDVSSLASWLQSISANSISSITLVDQAGHLIGQSKVQANKDILNLKFEETGWTFNSGIKEAYHYGIFSELYYSWIIIGVVMVLIASALIIYLSKRYARPIDASISRITDYLNVRQPGGELISVVDAAVDKIIDFADRYQSESNLNLPYRQKYFFQELMTGDRPISRDELTDEMHNFGLPCNWRSFMTAKLEIDRISDFTEGYSTRDQVLLKFVLSNVFKETAEQYGIGIWSEWISVDKMSILFGADGELSMGDISTICESMRSWVESNLAFTVTIGVGKKTERSEDIGESYEQADKAVQYRSAFGNNRVIHYEDITRQTETELFDILQLIRTIVQLYKSGNDEWYNQFDFLFKAINRELYSRDELKNLLYYMTFTFTRELSEFPSEYTESWRVEALIPITQAIDRFEMMEDIKKILVERLSTVAELWKQLRETKNHRLLIHDVKAYIDSHYANADLSLQLLAEQFSLSKNYVSRLFKEETGENFIDYLTSLRIFHSKQLLEDTDTSIQDIAGLVGYEHYFSFNRAFKKLTGFPPSDFRKKRFIEKTL</sequence>
<reference evidence="7 8" key="1">
    <citation type="submission" date="2019-12" db="EMBL/GenBank/DDBJ databases">
        <title>Paenibacillus sp. nov. sp. isolated from soil.</title>
        <authorList>
            <person name="Kim J."/>
            <person name="Jeong S.E."/>
            <person name="Jung H.S."/>
            <person name="Jeon C.O."/>
        </authorList>
    </citation>
    <scope>NUCLEOTIDE SEQUENCE [LARGE SCALE GENOMIC DNA]</scope>
    <source>
        <strain evidence="7 8">5J-6</strain>
    </source>
</reference>
<dbReference type="SUPFAM" id="SSF46689">
    <property type="entry name" value="Homeodomain-like"/>
    <property type="match status" value="1"/>
</dbReference>
<feature type="domain" description="GGDEF" evidence="6">
    <location>
        <begin position="377"/>
        <end position="508"/>
    </location>
</feature>
<evidence type="ECO:0000256" key="4">
    <source>
        <dbReference type="SAM" id="Phobius"/>
    </source>
</evidence>
<gene>
    <name evidence="7" type="ORF">GQF01_00125</name>
</gene>
<keyword evidence="4" id="KW-1133">Transmembrane helix</keyword>
<dbReference type="GO" id="GO:0003700">
    <property type="term" value="F:DNA-binding transcription factor activity"/>
    <property type="evidence" value="ECO:0007669"/>
    <property type="project" value="InterPro"/>
</dbReference>
<name>A0A6L8UTX4_9BACL</name>